<comment type="caution">
    <text evidence="2">The sequence shown here is derived from an EMBL/GenBank/DDBJ whole genome shotgun (WGS) entry which is preliminary data.</text>
</comment>
<evidence type="ECO:0000313" key="2">
    <source>
        <dbReference type="EMBL" id="KAH7445068.1"/>
    </source>
</evidence>
<name>A0A8T2VDC5_CERRI</name>
<dbReference type="PANTHER" id="PTHR30289">
    <property type="entry name" value="UNCHARACTERIZED PROTEIN YBCL-RELATED"/>
    <property type="match status" value="1"/>
</dbReference>
<dbReference type="OMA" id="VHWVAYN"/>
<protein>
    <recommendedName>
        <fullName evidence="4">YbhB/YbcL family Raf kinase inhibitor-like protein</fullName>
    </recommendedName>
</protein>
<accession>A0A8T2VDC5</accession>
<dbReference type="InterPro" id="IPR008914">
    <property type="entry name" value="PEBP"/>
</dbReference>
<reference evidence="2" key="1">
    <citation type="submission" date="2021-08" db="EMBL/GenBank/DDBJ databases">
        <title>WGS assembly of Ceratopteris richardii.</title>
        <authorList>
            <person name="Marchant D.B."/>
            <person name="Chen G."/>
            <person name="Jenkins J."/>
            <person name="Shu S."/>
            <person name="Leebens-Mack J."/>
            <person name="Grimwood J."/>
            <person name="Schmutz J."/>
            <person name="Soltis P."/>
            <person name="Soltis D."/>
            <person name="Chen Z.-H."/>
        </authorList>
    </citation>
    <scope>NUCLEOTIDE SEQUENCE</scope>
    <source>
        <strain evidence="2">Whitten #5841</strain>
        <tissue evidence="2">Leaf</tissue>
    </source>
</reference>
<dbReference type="InterPro" id="IPR005247">
    <property type="entry name" value="YbhB_YbcL/LppC-like"/>
</dbReference>
<feature type="region of interest" description="Disordered" evidence="1">
    <location>
        <begin position="38"/>
        <end position="62"/>
    </location>
</feature>
<keyword evidence="3" id="KW-1185">Reference proteome</keyword>
<dbReference type="NCBIfam" id="TIGR00481">
    <property type="entry name" value="YbhB/YbcL family Raf kinase inhibitor-like protein"/>
    <property type="match status" value="1"/>
</dbReference>
<dbReference type="InterPro" id="IPR036610">
    <property type="entry name" value="PEBP-like_sf"/>
</dbReference>
<organism evidence="2 3">
    <name type="scientific">Ceratopteris richardii</name>
    <name type="common">Triangle waterfern</name>
    <dbReference type="NCBI Taxonomy" id="49495"/>
    <lineage>
        <taxon>Eukaryota</taxon>
        <taxon>Viridiplantae</taxon>
        <taxon>Streptophyta</taxon>
        <taxon>Embryophyta</taxon>
        <taxon>Tracheophyta</taxon>
        <taxon>Polypodiopsida</taxon>
        <taxon>Polypodiidae</taxon>
        <taxon>Polypodiales</taxon>
        <taxon>Pteridineae</taxon>
        <taxon>Pteridaceae</taxon>
        <taxon>Parkerioideae</taxon>
        <taxon>Ceratopteris</taxon>
    </lineage>
</organism>
<gene>
    <name evidence="2" type="ORF">KP509_02G105000</name>
</gene>
<dbReference type="OrthoDB" id="10251855at2759"/>
<dbReference type="PANTHER" id="PTHR30289:SF1">
    <property type="entry name" value="PEBP (PHOSPHATIDYLETHANOLAMINE-BINDING PROTEIN) FAMILY PROTEIN"/>
    <property type="match status" value="1"/>
</dbReference>
<dbReference type="Pfam" id="PF01161">
    <property type="entry name" value="PBP"/>
    <property type="match status" value="1"/>
</dbReference>
<dbReference type="CDD" id="cd00865">
    <property type="entry name" value="PEBP_bact_arch"/>
    <property type="match status" value="1"/>
</dbReference>
<dbReference type="Gene3D" id="3.90.280.10">
    <property type="entry name" value="PEBP-like"/>
    <property type="match status" value="1"/>
</dbReference>
<proteinExistence type="predicted"/>
<dbReference type="Proteomes" id="UP000825935">
    <property type="component" value="Chromosome 2"/>
</dbReference>
<evidence type="ECO:0000313" key="3">
    <source>
        <dbReference type="Proteomes" id="UP000825935"/>
    </source>
</evidence>
<dbReference type="SUPFAM" id="SSF49777">
    <property type="entry name" value="PEBP-like"/>
    <property type="match status" value="1"/>
</dbReference>
<dbReference type="AlphaFoldDB" id="A0A8T2VDC5"/>
<evidence type="ECO:0000256" key="1">
    <source>
        <dbReference type="SAM" id="MobiDB-lite"/>
    </source>
</evidence>
<dbReference type="EMBL" id="CM035407">
    <property type="protein sequence ID" value="KAH7445068.1"/>
    <property type="molecule type" value="Genomic_DNA"/>
</dbReference>
<sequence>MAQHVDYAHSPVLHKGHYHPLSEVQEFRLVSSAFHPDGRIPRKFTQEGQGSQRDESPPLEWYGVPDGTESLALIMQDPDAPDPNAPIVPWVHWVLTNIPPTLKGIPANFTTKDMDPKNEYAEIQEGVNDWKLPGYRGPNPPVGVHCYEFRLYALDCKLKLGHKATKDKVLDAIEGHVLGEALLIGHYGKDNFRRGRDSYVAPSLPSASGPGTPFVGK</sequence>
<evidence type="ECO:0008006" key="4">
    <source>
        <dbReference type="Google" id="ProtNLM"/>
    </source>
</evidence>